<dbReference type="PANTHER" id="PTHR34590">
    <property type="entry name" value="OS03G0124300 PROTEIN-RELATED"/>
    <property type="match status" value="1"/>
</dbReference>
<evidence type="ECO:0000256" key="3">
    <source>
        <dbReference type="ARBA" id="ARBA00022527"/>
    </source>
</evidence>
<dbReference type="SUPFAM" id="SSF56112">
    <property type="entry name" value="Protein kinase-like (PK-like)"/>
    <property type="match status" value="1"/>
</dbReference>
<dbReference type="OMA" id="HTLELIF"/>
<reference evidence="19 20" key="1">
    <citation type="journal article" date="2012" name="Nat. Biotechnol.">
        <title>Draft genome sequence of pigeonpea (Cajanus cajan), an orphan legume crop of resource-poor farmers.</title>
        <authorList>
            <person name="Varshney R.K."/>
            <person name="Chen W."/>
            <person name="Li Y."/>
            <person name="Bharti A.K."/>
            <person name="Saxena R.K."/>
            <person name="Schlueter J.A."/>
            <person name="Donoghue M.T."/>
            <person name="Azam S."/>
            <person name="Fan G."/>
            <person name="Whaley A.M."/>
            <person name="Farmer A.D."/>
            <person name="Sheridan J."/>
            <person name="Iwata A."/>
            <person name="Tuteja R."/>
            <person name="Penmetsa R.V."/>
            <person name="Wu W."/>
            <person name="Upadhyaya H.D."/>
            <person name="Yang S.P."/>
            <person name="Shah T."/>
            <person name="Saxena K.B."/>
            <person name="Michael T."/>
            <person name="McCombie W.R."/>
            <person name="Yang B."/>
            <person name="Zhang G."/>
            <person name="Yang H."/>
            <person name="Wang J."/>
            <person name="Spillane C."/>
            <person name="Cook D.R."/>
            <person name="May G.D."/>
            <person name="Xu X."/>
            <person name="Jackson S.A."/>
        </authorList>
    </citation>
    <scope>NUCLEOTIDE SEQUENCE [LARGE SCALE GENOMIC DNA]</scope>
    <source>
        <strain evidence="20">cv. Asha</strain>
    </source>
</reference>
<dbReference type="FunFam" id="2.60.120.430:FF:000007">
    <property type="entry name" value="FERONIA receptor-like kinase"/>
    <property type="match status" value="1"/>
</dbReference>
<evidence type="ECO:0000256" key="4">
    <source>
        <dbReference type="ARBA" id="ARBA00022679"/>
    </source>
</evidence>
<feature type="chain" id="PRO_5007589280" description="non-specific serine/threonine protein kinase" evidence="17">
    <location>
        <begin position="25"/>
        <end position="782"/>
    </location>
</feature>
<evidence type="ECO:0000256" key="12">
    <source>
        <dbReference type="ARBA" id="ARBA00023180"/>
    </source>
</evidence>
<organism evidence="19 20">
    <name type="scientific">Cajanus cajan</name>
    <name type="common">Pigeon pea</name>
    <name type="synonym">Cajanus indicus</name>
    <dbReference type="NCBI Taxonomy" id="3821"/>
    <lineage>
        <taxon>Eukaryota</taxon>
        <taxon>Viridiplantae</taxon>
        <taxon>Streptophyta</taxon>
        <taxon>Embryophyta</taxon>
        <taxon>Tracheophyta</taxon>
        <taxon>Spermatophyta</taxon>
        <taxon>Magnoliopsida</taxon>
        <taxon>eudicotyledons</taxon>
        <taxon>Gunneridae</taxon>
        <taxon>Pentapetalae</taxon>
        <taxon>rosids</taxon>
        <taxon>fabids</taxon>
        <taxon>Fabales</taxon>
        <taxon>Fabaceae</taxon>
        <taxon>Papilionoideae</taxon>
        <taxon>50 kb inversion clade</taxon>
        <taxon>NPAAA clade</taxon>
        <taxon>indigoferoid/millettioid clade</taxon>
        <taxon>Phaseoleae</taxon>
        <taxon>Cajanus</taxon>
    </lineage>
</organism>
<comment type="catalytic activity">
    <reaction evidence="14">
        <text>L-seryl-[protein] + ATP = O-phospho-L-seryl-[protein] + ADP + H(+)</text>
        <dbReference type="Rhea" id="RHEA:17989"/>
        <dbReference type="Rhea" id="RHEA-COMP:9863"/>
        <dbReference type="Rhea" id="RHEA-COMP:11604"/>
        <dbReference type="ChEBI" id="CHEBI:15378"/>
        <dbReference type="ChEBI" id="CHEBI:29999"/>
        <dbReference type="ChEBI" id="CHEBI:30616"/>
        <dbReference type="ChEBI" id="CHEBI:83421"/>
        <dbReference type="ChEBI" id="CHEBI:456216"/>
        <dbReference type="EC" id="2.7.11.1"/>
    </reaction>
</comment>
<dbReference type="InterPro" id="IPR017441">
    <property type="entry name" value="Protein_kinase_ATP_BS"/>
</dbReference>
<proteinExistence type="predicted"/>
<dbReference type="Gene3D" id="2.60.120.430">
    <property type="entry name" value="Galactose-binding lectin"/>
    <property type="match status" value="2"/>
</dbReference>
<evidence type="ECO:0000256" key="2">
    <source>
        <dbReference type="ARBA" id="ARBA00012513"/>
    </source>
</evidence>
<evidence type="ECO:0000256" key="1">
    <source>
        <dbReference type="ARBA" id="ARBA00004479"/>
    </source>
</evidence>
<dbReference type="Pfam" id="PF07714">
    <property type="entry name" value="PK_Tyr_Ser-Thr"/>
    <property type="match status" value="1"/>
</dbReference>
<keyword evidence="7 15" id="KW-0547">Nucleotide-binding</keyword>
<evidence type="ECO:0000256" key="8">
    <source>
        <dbReference type="ARBA" id="ARBA00022777"/>
    </source>
</evidence>
<evidence type="ECO:0000259" key="18">
    <source>
        <dbReference type="PROSITE" id="PS50011"/>
    </source>
</evidence>
<dbReference type="PROSITE" id="PS00107">
    <property type="entry name" value="PROTEIN_KINASE_ATP"/>
    <property type="match status" value="1"/>
</dbReference>
<feature type="signal peptide" evidence="17">
    <location>
        <begin position="1"/>
        <end position="24"/>
    </location>
</feature>
<keyword evidence="6 17" id="KW-0732">Signal</keyword>
<dbReference type="Gene3D" id="3.30.200.20">
    <property type="entry name" value="Phosphorylase Kinase, domain 1"/>
    <property type="match status" value="1"/>
</dbReference>
<dbReference type="Proteomes" id="UP000075243">
    <property type="component" value="Chromosome 3"/>
</dbReference>
<protein>
    <recommendedName>
        <fullName evidence="2">non-specific serine/threonine protein kinase</fullName>
        <ecNumber evidence="2">2.7.11.1</ecNumber>
    </recommendedName>
</protein>
<keyword evidence="5 16" id="KW-0812">Transmembrane</keyword>
<evidence type="ECO:0000256" key="9">
    <source>
        <dbReference type="ARBA" id="ARBA00022840"/>
    </source>
</evidence>
<evidence type="ECO:0000256" key="15">
    <source>
        <dbReference type="PROSITE-ProRule" id="PRU10141"/>
    </source>
</evidence>
<comment type="catalytic activity">
    <reaction evidence="13">
        <text>L-threonyl-[protein] + ATP = O-phospho-L-threonyl-[protein] + ADP + H(+)</text>
        <dbReference type="Rhea" id="RHEA:46608"/>
        <dbReference type="Rhea" id="RHEA-COMP:11060"/>
        <dbReference type="Rhea" id="RHEA-COMP:11605"/>
        <dbReference type="ChEBI" id="CHEBI:15378"/>
        <dbReference type="ChEBI" id="CHEBI:30013"/>
        <dbReference type="ChEBI" id="CHEBI:30616"/>
        <dbReference type="ChEBI" id="CHEBI:61977"/>
        <dbReference type="ChEBI" id="CHEBI:456216"/>
        <dbReference type="EC" id="2.7.11.1"/>
    </reaction>
</comment>
<dbReference type="SMART" id="SM00220">
    <property type="entry name" value="S_TKc"/>
    <property type="match status" value="1"/>
</dbReference>
<keyword evidence="8" id="KW-0418">Kinase</keyword>
<dbReference type="PROSITE" id="PS00108">
    <property type="entry name" value="PROTEIN_KINASE_ST"/>
    <property type="match status" value="1"/>
</dbReference>
<dbReference type="FunFam" id="1.10.510.10:FF:001023">
    <property type="entry name" value="Os07g0541700 protein"/>
    <property type="match status" value="1"/>
</dbReference>
<name>A0A151TS24_CAJCA</name>
<dbReference type="InterPro" id="IPR045272">
    <property type="entry name" value="ANXUR1/2-like"/>
</dbReference>
<sequence>MDAITCSMYIFIFYLSHLQQTAVADNSSYIPSENIVLNCGSNTSEFVEYDGRNWNGDIASPYVPSNADTKSLIVRAPNTRQTIPEVPYMTARIFKSEFSYTFNVTPGPKFIRLHFYPASYLQLNISNAFLSVSASNFTLLRNFSVSLNADYLNLAYFMKEFIVHVSESVLELTFAPSYNASDAYAFVNGIEVVSMPLDLYIQGDYAPLPLVDHSNVVYIYNGSAMENFYRLNVGGEQIPPKYDTGMFRTWDTDEVYILGSNIGIQPSNISMPVLYADKAPPYSAPADVYRTSRSMSPFENGLVNLNYNLTWFFPVDSGFLYLVRLHFCEIDHDITKINQVVFTVFLNNQTAEEQFDLIAWSGGPGVAVHRDYVVMVPQVIEGKQDLWLDLHPYKDSKPMYYNAFLNGVEIFKLSNVGDKNLAGLNPPKSFKSGSDVKAPRVAKFNRSSKKLKFILIGCGLGAVVLPILLCLVLFGLKVIRPRRVMSWCGLAVHTPNQIEKSKSSFCLHTPNQSEKSKSSFCRHFSMREMKVATNDFNETLLVGTGGFGNVYKGSFDGGATYVAIKRANPMSEQGASEFETEILWLSQLRHNNLVSLLGYCNEDGEMILVYDFMANGTLYDHLHLRNRDQDHHPLSWIQRLEICIGVARGLHYLHTGTKHKVIHRDIKTTNILLNHNWVPKISDFGLSKEGYPSLVTTNVKGSIGYLDPACYQSHKLTEKSDLYSLGVVLLEVLSARPAVSQCEDDEHVNLAEWAMLCFENGCGEQIVDPNLEGNIVKECFEL</sequence>
<keyword evidence="11 16" id="KW-0472">Membrane</keyword>
<dbReference type="FunFam" id="2.60.120.430:FF:000003">
    <property type="entry name" value="FERONIA receptor-like kinase"/>
    <property type="match status" value="1"/>
</dbReference>
<gene>
    <name evidence="19" type="ORF">KK1_008992</name>
</gene>
<dbReference type="Gramene" id="C.cajan_08734.t">
    <property type="protein sequence ID" value="C.cajan_08734.t"/>
    <property type="gene ID" value="C.cajan_08734"/>
</dbReference>
<evidence type="ECO:0000256" key="16">
    <source>
        <dbReference type="SAM" id="Phobius"/>
    </source>
</evidence>
<evidence type="ECO:0000313" key="20">
    <source>
        <dbReference type="Proteomes" id="UP000075243"/>
    </source>
</evidence>
<dbReference type="GO" id="GO:0106310">
    <property type="term" value="F:protein serine kinase activity"/>
    <property type="evidence" value="ECO:0007669"/>
    <property type="project" value="RHEA"/>
</dbReference>
<evidence type="ECO:0000256" key="13">
    <source>
        <dbReference type="ARBA" id="ARBA00047899"/>
    </source>
</evidence>
<keyword evidence="3" id="KW-0723">Serine/threonine-protein kinase</keyword>
<dbReference type="InterPro" id="IPR024788">
    <property type="entry name" value="Malectin-like_Carb-bd_dom"/>
</dbReference>
<dbReference type="Gene3D" id="1.10.510.10">
    <property type="entry name" value="Transferase(Phosphotransferase) domain 1"/>
    <property type="match status" value="1"/>
</dbReference>
<keyword evidence="9 15" id="KW-0067">ATP-binding</keyword>
<evidence type="ECO:0000256" key="10">
    <source>
        <dbReference type="ARBA" id="ARBA00022989"/>
    </source>
</evidence>
<dbReference type="PANTHER" id="PTHR34590:SF5">
    <property type="entry name" value="OS04G0586500 PROTEIN"/>
    <property type="match status" value="1"/>
</dbReference>
<dbReference type="InterPro" id="IPR001245">
    <property type="entry name" value="Ser-Thr/Tyr_kinase_cat_dom"/>
</dbReference>
<evidence type="ECO:0000256" key="17">
    <source>
        <dbReference type="SAM" id="SignalP"/>
    </source>
</evidence>
<evidence type="ECO:0000256" key="7">
    <source>
        <dbReference type="ARBA" id="ARBA00022741"/>
    </source>
</evidence>
<dbReference type="PROSITE" id="PS50011">
    <property type="entry name" value="PROTEIN_KINASE_DOM"/>
    <property type="match status" value="1"/>
</dbReference>
<feature type="binding site" evidence="15">
    <location>
        <position position="565"/>
    </location>
    <ligand>
        <name>ATP</name>
        <dbReference type="ChEBI" id="CHEBI:30616"/>
    </ligand>
</feature>
<dbReference type="InterPro" id="IPR011009">
    <property type="entry name" value="Kinase-like_dom_sf"/>
</dbReference>
<accession>A0A151TS24</accession>
<evidence type="ECO:0000256" key="14">
    <source>
        <dbReference type="ARBA" id="ARBA00048679"/>
    </source>
</evidence>
<keyword evidence="12" id="KW-0325">Glycoprotein</keyword>
<keyword evidence="10 16" id="KW-1133">Transmembrane helix</keyword>
<dbReference type="CDD" id="cd14066">
    <property type="entry name" value="STKc_IRAK"/>
    <property type="match status" value="1"/>
</dbReference>
<dbReference type="GO" id="GO:0004714">
    <property type="term" value="F:transmembrane receptor protein tyrosine kinase activity"/>
    <property type="evidence" value="ECO:0007669"/>
    <property type="project" value="InterPro"/>
</dbReference>
<evidence type="ECO:0000256" key="11">
    <source>
        <dbReference type="ARBA" id="ARBA00023136"/>
    </source>
</evidence>
<dbReference type="AlphaFoldDB" id="A0A151TS24"/>
<dbReference type="FunFam" id="3.30.200.20:FF:000039">
    <property type="entry name" value="receptor-like protein kinase FERONIA"/>
    <property type="match status" value="1"/>
</dbReference>
<comment type="subcellular location">
    <subcellularLocation>
        <location evidence="1">Membrane</location>
        <topology evidence="1">Single-pass type I membrane protein</topology>
    </subcellularLocation>
</comment>
<evidence type="ECO:0000256" key="6">
    <source>
        <dbReference type="ARBA" id="ARBA00022729"/>
    </source>
</evidence>
<dbReference type="GO" id="GO:0005524">
    <property type="term" value="F:ATP binding"/>
    <property type="evidence" value="ECO:0007669"/>
    <property type="project" value="UniProtKB-UniRule"/>
</dbReference>
<feature type="transmembrane region" description="Helical" evidence="16">
    <location>
        <begin position="453"/>
        <end position="476"/>
    </location>
</feature>
<dbReference type="InterPro" id="IPR000719">
    <property type="entry name" value="Prot_kinase_dom"/>
</dbReference>
<dbReference type="EMBL" id="CM003605">
    <property type="protein sequence ID" value="KYP69786.1"/>
    <property type="molecule type" value="Genomic_DNA"/>
</dbReference>
<dbReference type="GO" id="GO:0004674">
    <property type="term" value="F:protein serine/threonine kinase activity"/>
    <property type="evidence" value="ECO:0007669"/>
    <property type="project" value="UniProtKB-KW"/>
</dbReference>
<dbReference type="EC" id="2.7.11.1" evidence="2"/>
<keyword evidence="20" id="KW-1185">Reference proteome</keyword>
<dbReference type="InterPro" id="IPR008271">
    <property type="entry name" value="Ser/Thr_kinase_AS"/>
</dbReference>
<keyword evidence="4 19" id="KW-0808">Transferase</keyword>
<dbReference type="GO" id="GO:0016020">
    <property type="term" value="C:membrane"/>
    <property type="evidence" value="ECO:0007669"/>
    <property type="project" value="UniProtKB-SubCell"/>
</dbReference>
<feature type="domain" description="Protein kinase" evidence="18">
    <location>
        <begin position="536"/>
        <end position="782"/>
    </location>
</feature>
<dbReference type="STRING" id="3821.A0A151TS24"/>
<evidence type="ECO:0000256" key="5">
    <source>
        <dbReference type="ARBA" id="ARBA00022692"/>
    </source>
</evidence>
<evidence type="ECO:0000313" key="19">
    <source>
        <dbReference type="EMBL" id="KYP69786.1"/>
    </source>
</evidence>
<dbReference type="Pfam" id="PF12819">
    <property type="entry name" value="Malectin_like"/>
    <property type="match status" value="1"/>
</dbReference>